<sequence>MIMWMQFVDGYEPPPRAVERTPCLADTEDIRSLSPSIKSPFLPRGDPASPGTCPERWGRCRCGCACVDDTEDTEMLEYGQPARDLKEVPENCWLSGFLEAMPDSRREAALALGINSMCVCNDVETCGCKNGPDPSDCCGCSYCGSFDKGAFCCCGDCRECPPGNCCPGDCKK</sequence>
<dbReference type="AlphaFoldDB" id="A0A7J6SF56"/>
<protein>
    <submittedName>
        <fullName evidence="1">Uncharacterized protein</fullName>
    </submittedName>
</protein>
<evidence type="ECO:0000313" key="2">
    <source>
        <dbReference type="Proteomes" id="UP000574390"/>
    </source>
</evidence>
<reference evidence="1 2" key="1">
    <citation type="submission" date="2020-04" db="EMBL/GenBank/DDBJ databases">
        <title>Perkinsus olseni comparative genomics.</title>
        <authorList>
            <person name="Bogema D.R."/>
        </authorList>
    </citation>
    <scope>NUCLEOTIDE SEQUENCE [LARGE SCALE GENOMIC DNA]</scope>
    <source>
        <strain evidence="1">ATCC PRA-205</strain>
    </source>
</reference>
<proteinExistence type="predicted"/>
<organism evidence="1 2">
    <name type="scientific">Perkinsus olseni</name>
    <name type="common">Perkinsus atlanticus</name>
    <dbReference type="NCBI Taxonomy" id="32597"/>
    <lineage>
        <taxon>Eukaryota</taxon>
        <taxon>Sar</taxon>
        <taxon>Alveolata</taxon>
        <taxon>Perkinsozoa</taxon>
        <taxon>Perkinsea</taxon>
        <taxon>Perkinsida</taxon>
        <taxon>Perkinsidae</taxon>
        <taxon>Perkinsus</taxon>
    </lineage>
</organism>
<dbReference type="EMBL" id="JABANM010015504">
    <property type="protein sequence ID" value="KAF4730966.1"/>
    <property type="molecule type" value="Genomic_DNA"/>
</dbReference>
<accession>A0A7J6SF56</accession>
<comment type="caution">
    <text evidence="1">The sequence shown here is derived from an EMBL/GenBank/DDBJ whole genome shotgun (WGS) entry which is preliminary data.</text>
</comment>
<dbReference type="Proteomes" id="UP000574390">
    <property type="component" value="Unassembled WGS sequence"/>
</dbReference>
<name>A0A7J6SF56_PEROL</name>
<evidence type="ECO:0000313" key="1">
    <source>
        <dbReference type="EMBL" id="KAF4730966.1"/>
    </source>
</evidence>
<gene>
    <name evidence="1" type="ORF">FOZ62_027125</name>
</gene>